<protein>
    <submittedName>
        <fullName evidence="1">Uncharacterized protein</fullName>
    </submittedName>
</protein>
<reference evidence="1 2" key="1">
    <citation type="journal article" date="2018" name="Nat. Ecol. Evol.">
        <title>Pezizomycetes genomes reveal the molecular basis of ectomycorrhizal truffle lifestyle.</title>
        <authorList>
            <person name="Murat C."/>
            <person name="Payen T."/>
            <person name="Noel B."/>
            <person name="Kuo A."/>
            <person name="Morin E."/>
            <person name="Chen J."/>
            <person name="Kohler A."/>
            <person name="Krizsan K."/>
            <person name="Balestrini R."/>
            <person name="Da Silva C."/>
            <person name="Montanini B."/>
            <person name="Hainaut M."/>
            <person name="Levati E."/>
            <person name="Barry K.W."/>
            <person name="Belfiori B."/>
            <person name="Cichocki N."/>
            <person name="Clum A."/>
            <person name="Dockter R.B."/>
            <person name="Fauchery L."/>
            <person name="Guy J."/>
            <person name="Iotti M."/>
            <person name="Le Tacon F."/>
            <person name="Lindquist E.A."/>
            <person name="Lipzen A."/>
            <person name="Malagnac F."/>
            <person name="Mello A."/>
            <person name="Molinier V."/>
            <person name="Miyauchi S."/>
            <person name="Poulain J."/>
            <person name="Riccioni C."/>
            <person name="Rubini A."/>
            <person name="Sitrit Y."/>
            <person name="Splivallo R."/>
            <person name="Traeger S."/>
            <person name="Wang M."/>
            <person name="Zifcakova L."/>
            <person name="Wipf D."/>
            <person name="Zambonelli A."/>
            <person name="Paolocci F."/>
            <person name="Nowrousian M."/>
            <person name="Ottonello S."/>
            <person name="Baldrian P."/>
            <person name="Spatafora J.W."/>
            <person name="Henrissat B."/>
            <person name="Nagy L.G."/>
            <person name="Aury J.M."/>
            <person name="Wincker P."/>
            <person name="Grigoriev I.V."/>
            <person name="Bonfante P."/>
            <person name="Martin F.M."/>
        </authorList>
    </citation>
    <scope>NUCLEOTIDE SEQUENCE [LARGE SCALE GENOMIC DNA]</scope>
    <source>
        <strain evidence="1 2">ATCC MYA-4762</strain>
    </source>
</reference>
<dbReference type="EMBL" id="ML121563">
    <property type="protein sequence ID" value="RPB21129.1"/>
    <property type="molecule type" value="Genomic_DNA"/>
</dbReference>
<dbReference type="InParanoid" id="A0A3N4LI44"/>
<proteinExistence type="predicted"/>
<dbReference type="Proteomes" id="UP000267821">
    <property type="component" value="Unassembled WGS sequence"/>
</dbReference>
<name>A0A3N4LI44_9PEZI</name>
<keyword evidence="2" id="KW-1185">Reference proteome</keyword>
<dbReference type="OrthoDB" id="5424754at2759"/>
<organism evidence="1 2">
    <name type="scientific">Terfezia boudieri ATCC MYA-4762</name>
    <dbReference type="NCBI Taxonomy" id="1051890"/>
    <lineage>
        <taxon>Eukaryota</taxon>
        <taxon>Fungi</taxon>
        <taxon>Dikarya</taxon>
        <taxon>Ascomycota</taxon>
        <taxon>Pezizomycotina</taxon>
        <taxon>Pezizomycetes</taxon>
        <taxon>Pezizales</taxon>
        <taxon>Pezizaceae</taxon>
        <taxon>Terfezia</taxon>
    </lineage>
</organism>
<evidence type="ECO:0000313" key="1">
    <source>
        <dbReference type="EMBL" id="RPB21129.1"/>
    </source>
</evidence>
<gene>
    <name evidence="1" type="ORF">L211DRAFT_851728</name>
</gene>
<dbReference type="AlphaFoldDB" id="A0A3N4LI44"/>
<accession>A0A3N4LI44</accession>
<sequence>MYIVLPTAALCWRLRTHTESSVSNVPSDRFSLDSEDYVQLDLMVQKPFRVGPRSRPFFTIPEQYKELTSRAASHVRDYTLFGNPMLNAEDIEQLLSISWIKVQETGQELERVKKANTHLRSIHSRTRLHLVYECKHSIMEVFALNKLSQLEIAKQVNYLLLHNRFICREDGQETHQRHFRASEITEIIFREFR</sequence>
<evidence type="ECO:0000313" key="2">
    <source>
        <dbReference type="Proteomes" id="UP000267821"/>
    </source>
</evidence>